<organism evidence="3 4">
    <name type="scientific">Dyella humi</name>
    <dbReference type="NCBI Taxonomy" id="1770547"/>
    <lineage>
        <taxon>Bacteria</taxon>
        <taxon>Pseudomonadati</taxon>
        <taxon>Pseudomonadota</taxon>
        <taxon>Gammaproteobacteria</taxon>
        <taxon>Lysobacterales</taxon>
        <taxon>Rhodanobacteraceae</taxon>
        <taxon>Dyella</taxon>
    </lineage>
</organism>
<feature type="compositionally biased region" description="Low complexity" evidence="1">
    <location>
        <begin position="155"/>
        <end position="174"/>
    </location>
</feature>
<gene>
    <name evidence="3" type="ORF">ISP18_20095</name>
</gene>
<dbReference type="Pfam" id="PF13211">
    <property type="entry name" value="DUF4019"/>
    <property type="match status" value="1"/>
</dbReference>
<protein>
    <submittedName>
        <fullName evidence="3">DUF4019 domain-containing protein</fullName>
    </submittedName>
</protein>
<comment type="caution">
    <text evidence="3">The sequence shown here is derived from an EMBL/GenBank/DDBJ whole genome shotgun (WGS) entry which is preliminary data.</text>
</comment>
<evidence type="ECO:0000313" key="4">
    <source>
        <dbReference type="Proteomes" id="UP001620409"/>
    </source>
</evidence>
<dbReference type="RefSeq" id="WP_380011728.1">
    <property type="nucleotide sequence ID" value="NZ_JADIKI010000023.1"/>
</dbReference>
<reference evidence="3 4" key="1">
    <citation type="submission" date="2020-10" db="EMBL/GenBank/DDBJ databases">
        <title>Phylogeny of dyella-like bacteria.</title>
        <authorList>
            <person name="Fu J."/>
        </authorList>
    </citation>
    <scope>NUCLEOTIDE SEQUENCE [LARGE SCALE GENOMIC DNA]</scope>
    <source>
        <strain evidence="3 4">DHG40</strain>
    </source>
</reference>
<keyword evidence="2" id="KW-0732">Signal</keyword>
<evidence type="ECO:0000256" key="1">
    <source>
        <dbReference type="SAM" id="MobiDB-lite"/>
    </source>
</evidence>
<dbReference type="InterPro" id="IPR025091">
    <property type="entry name" value="DUF4019"/>
</dbReference>
<accession>A0ABW8IQC5</accession>
<feature type="signal peptide" evidence="2">
    <location>
        <begin position="1"/>
        <end position="32"/>
    </location>
</feature>
<name>A0ABW8IQC5_9GAMM</name>
<feature type="region of interest" description="Disordered" evidence="1">
    <location>
        <begin position="152"/>
        <end position="174"/>
    </location>
</feature>
<evidence type="ECO:0000256" key="2">
    <source>
        <dbReference type="SAM" id="SignalP"/>
    </source>
</evidence>
<evidence type="ECO:0000313" key="3">
    <source>
        <dbReference type="EMBL" id="MFK2856919.1"/>
    </source>
</evidence>
<dbReference type="EMBL" id="JADIKI010000023">
    <property type="protein sequence ID" value="MFK2856919.1"/>
    <property type="molecule type" value="Genomic_DNA"/>
</dbReference>
<dbReference type="Proteomes" id="UP001620409">
    <property type="component" value="Unassembled WGS sequence"/>
</dbReference>
<feature type="chain" id="PRO_5045223645" evidence="2">
    <location>
        <begin position="33"/>
        <end position="174"/>
    </location>
</feature>
<sequence length="174" mass="18204">MTQGASQFSFGKRARQALILSLALAGASVASAQQAPAGLDKAMTAAAKWVGQADANQADAMWKASSSTMQKNVSQADWGKYIATLRSQLGASQGRSWVGVSKVDNPQGLPSGEYLNVIYATKYANGMTVETVSMAKDSSNWQPVGYIVRKQQPQASAAPNNVAPKPAAADPGKK</sequence>
<proteinExistence type="predicted"/>
<keyword evidence="4" id="KW-1185">Reference proteome</keyword>